<comment type="caution">
    <text evidence="7">The sequence shown here is derived from an EMBL/GenBank/DDBJ whole genome shotgun (WGS) entry which is preliminary data.</text>
</comment>
<dbReference type="EMBL" id="JAWDID010000004">
    <property type="protein sequence ID" value="MDU0339105.1"/>
    <property type="molecule type" value="Genomic_DNA"/>
</dbReference>
<protein>
    <submittedName>
        <fullName evidence="7">LysE family translocator</fullName>
    </submittedName>
</protein>
<proteinExistence type="predicted"/>
<reference evidence="7 8" key="1">
    <citation type="submission" date="2023-09" db="EMBL/GenBank/DDBJ databases">
        <title>Whole genome shotgun sequencing (WGS) of Bosea sp. ZW T0_25, isolated from stored onions (Allium cepa).</title>
        <authorList>
            <person name="Stoll D.A."/>
            <person name="Huch M."/>
        </authorList>
    </citation>
    <scope>NUCLEOTIDE SEQUENCE [LARGE SCALE GENOMIC DNA]</scope>
    <source>
        <strain evidence="7 8">ZW T0_25</strain>
    </source>
</reference>
<name>A0ABU3S413_9HYPH</name>
<dbReference type="PANTHER" id="PTHR30086">
    <property type="entry name" value="ARGININE EXPORTER PROTEIN ARGO"/>
    <property type="match status" value="1"/>
</dbReference>
<feature type="transmembrane region" description="Helical" evidence="6">
    <location>
        <begin position="41"/>
        <end position="66"/>
    </location>
</feature>
<dbReference type="InterPro" id="IPR001123">
    <property type="entry name" value="LeuE-type"/>
</dbReference>
<keyword evidence="2" id="KW-1003">Cell membrane</keyword>
<feature type="transmembrane region" description="Helical" evidence="6">
    <location>
        <begin position="72"/>
        <end position="92"/>
    </location>
</feature>
<dbReference type="Proteomes" id="UP001254257">
    <property type="component" value="Unassembled WGS sequence"/>
</dbReference>
<organism evidence="7 8">
    <name type="scientific">Bosea rubneri</name>
    <dbReference type="NCBI Taxonomy" id="3075434"/>
    <lineage>
        <taxon>Bacteria</taxon>
        <taxon>Pseudomonadati</taxon>
        <taxon>Pseudomonadota</taxon>
        <taxon>Alphaproteobacteria</taxon>
        <taxon>Hyphomicrobiales</taxon>
        <taxon>Boseaceae</taxon>
        <taxon>Bosea</taxon>
    </lineage>
</organism>
<feature type="transmembrane region" description="Helical" evidence="6">
    <location>
        <begin position="6"/>
        <end position="29"/>
    </location>
</feature>
<evidence type="ECO:0000256" key="4">
    <source>
        <dbReference type="ARBA" id="ARBA00022989"/>
    </source>
</evidence>
<evidence type="ECO:0000256" key="2">
    <source>
        <dbReference type="ARBA" id="ARBA00022475"/>
    </source>
</evidence>
<evidence type="ECO:0000313" key="7">
    <source>
        <dbReference type="EMBL" id="MDU0339105.1"/>
    </source>
</evidence>
<accession>A0ABU3S413</accession>
<gene>
    <name evidence="7" type="ORF">RKE40_04415</name>
</gene>
<dbReference type="PANTHER" id="PTHR30086:SF20">
    <property type="entry name" value="ARGININE EXPORTER PROTEIN ARGO-RELATED"/>
    <property type="match status" value="1"/>
</dbReference>
<dbReference type="PIRSF" id="PIRSF006324">
    <property type="entry name" value="LeuE"/>
    <property type="match status" value="1"/>
</dbReference>
<dbReference type="Pfam" id="PF01810">
    <property type="entry name" value="LysE"/>
    <property type="match status" value="1"/>
</dbReference>
<evidence type="ECO:0000256" key="1">
    <source>
        <dbReference type="ARBA" id="ARBA00004651"/>
    </source>
</evidence>
<feature type="transmembrane region" description="Helical" evidence="6">
    <location>
        <begin position="189"/>
        <end position="207"/>
    </location>
</feature>
<sequence>MASWETLAAFATLTLLVAYFPGPALLYTAAQTIAHGRKAGLMAMLGIHLGCYVHVFAAAFGLSAVFKHVPELYLAVKIAGALYLVWLGIGMIRSRLGSAADQPVAPPKTVKRALVDSFIVEILNPKVALFFIALLPQFVDPTASLPVWAQFLILGTIVNFAFSSADLVTVFGASLVMKTMKASRAGFGIGRWLGGGMMIGLGVKLAVDKG</sequence>
<evidence type="ECO:0000256" key="5">
    <source>
        <dbReference type="ARBA" id="ARBA00023136"/>
    </source>
</evidence>
<feature type="transmembrane region" description="Helical" evidence="6">
    <location>
        <begin position="113"/>
        <end position="135"/>
    </location>
</feature>
<keyword evidence="4 6" id="KW-1133">Transmembrane helix</keyword>
<dbReference type="RefSeq" id="WP_316017024.1">
    <property type="nucleotide sequence ID" value="NZ_JAWDID010000004.1"/>
</dbReference>
<evidence type="ECO:0000256" key="6">
    <source>
        <dbReference type="SAM" id="Phobius"/>
    </source>
</evidence>
<feature type="transmembrane region" description="Helical" evidence="6">
    <location>
        <begin position="147"/>
        <end position="177"/>
    </location>
</feature>
<evidence type="ECO:0000313" key="8">
    <source>
        <dbReference type="Proteomes" id="UP001254257"/>
    </source>
</evidence>
<keyword evidence="3 6" id="KW-0812">Transmembrane</keyword>
<keyword evidence="8" id="KW-1185">Reference proteome</keyword>
<evidence type="ECO:0000256" key="3">
    <source>
        <dbReference type="ARBA" id="ARBA00022692"/>
    </source>
</evidence>
<keyword evidence="5 6" id="KW-0472">Membrane</keyword>
<comment type="subcellular location">
    <subcellularLocation>
        <location evidence="1">Cell membrane</location>
        <topology evidence="1">Multi-pass membrane protein</topology>
    </subcellularLocation>
</comment>